<feature type="signal peptide" evidence="2">
    <location>
        <begin position="1"/>
        <end position="21"/>
    </location>
</feature>
<sequence>MNRLLLASLTLLALGACSQDAASPPAPAASTPAPVAAADQPAQVTPPASANDLFATRLDETLGGAWRSDANKARDAWRHPKETLTFFGIAPGQTVIEITPGGGWYTEILAPWLKDSGTYVAAIAAPASSDYAKRGAEAFRAKLAGDAERYGQTQVVEFDPAAPVLGPAGSADVVLTFRNVHNWRDNAPAMFKAFFDVLKTGGTLGVVDHRAAVGTDLDADRQSGYLPQDYVIRLATEAGFQLAAQSEINANPKDTKDYEKGVWTLPPTLALGDVDREKYQAIGESDRMTLKFVKPAQ</sequence>
<dbReference type="Gene3D" id="3.40.50.150">
    <property type="entry name" value="Vaccinia Virus protein VP39"/>
    <property type="match status" value="1"/>
</dbReference>
<dbReference type="PIRSF" id="PIRSF031679">
    <property type="entry name" value="Mtase_Alr7345_prd"/>
    <property type="match status" value="1"/>
</dbReference>
<evidence type="ECO:0000256" key="1">
    <source>
        <dbReference type="SAM" id="MobiDB-lite"/>
    </source>
</evidence>
<protein>
    <submittedName>
        <fullName evidence="3">Methyltransferase</fullName>
    </submittedName>
</protein>
<comment type="caution">
    <text evidence="3">The sequence shown here is derived from an EMBL/GenBank/DDBJ whole genome shotgun (WGS) entry which is preliminary data.</text>
</comment>
<dbReference type="InterPro" id="IPR016980">
    <property type="entry name" value="S-AdoMet-dep_MeTrfase_Alr7345"/>
</dbReference>
<dbReference type="CDD" id="cd02440">
    <property type="entry name" value="AdoMet_MTases"/>
    <property type="match status" value="1"/>
</dbReference>
<dbReference type="GO" id="GO:0032259">
    <property type="term" value="P:methylation"/>
    <property type="evidence" value="ECO:0007669"/>
    <property type="project" value="UniProtKB-KW"/>
</dbReference>
<dbReference type="InterPro" id="IPR029063">
    <property type="entry name" value="SAM-dependent_MTases_sf"/>
</dbReference>
<reference evidence="3 4" key="1">
    <citation type="submission" date="2017-08" db="EMBL/GenBank/DDBJ databases">
        <title>Infants hospitalized years apart are colonized by the same room-sourced microbial strains.</title>
        <authorList>
            <person name="Brooks B."/>
            <person name="Olm M.R."/>
            <person name="Firek B.A."/>
            <person name="Baker R."/>
            <person name="Thomas B.C."/>
            <person name="Morowitz M.J."/>
            <person name="Banfield J.F."/>
        </authorList>
    </citation>
    <scope>NUCLEOTIDE SEQUENCE [LARGE SCALE GENOMIC DNA]</scope>
    <source>
        <strain evidence="3">S2_005_003_R2_42</strain>
    </source>
</reference>
<keyword evidence="3" id="KW-0489">Methyltransferase</keyword>
<dbReference type="GO" id="GO:0008168">
    <property type="term" value="F:methyltransferase activity"/>
    <property type="evidence" value="ECO:0007669"/>
    <property type="project" value="UniProtKB-KW"/>
</dbReference>
<name>A0A2W5KKQ3_9GAMM</name>
<gene>
    <name evidence="3" type="ORF">DI564_09220</name>
</gene>
<evidence type="ECO:0000256" key="2">
    <source>
        <dbReference type="SAM" id="SignalP"/>
    </source>
</evidence>
<keyword evidence="2" id="KW-0732">Signal</keyword>
<evidence type="ECO:0000313" key="3">
    <source>
        <dbReference type="EMBL" id="PZQ15495.1"/>
    </source>
</evidence>
<dbReference type="EMBL" id="QFPO01000006">
    <property type="protein sequence ID" value="PZQ15495.1"/>
    <property type="molecule type" value="Genomic_DNA"/>
</dbReference>
<organism evidence="3 4">
    <name type="scientific">Rhodanobacter denitrificans</name>
    <dbReference type="NCBI Taxonomy" id="666685"/>
    <lineage>
        <taxon>Bacteria</taxon>
        <taxon>Pseudomonadati</taxon>
        <taxon>Pseudomonadota</taxon>
        <taxon>Gammaproteobacteria</taxon>
        <taxon>Lysobacterales</taxon>
        <taxon>Rhodanobacteraceae</taxon>
        <taxon>Rhodanobacter</taxon>
    </lineage>
</organism>
<feature type="region of interest" description="Disordered" evidence="1">
    <location>
        <begin position="22"/>
        <end position="48"/>
    </location>
</feature>
<feature type="compositionally biased region" description="Low complexity" evidence="1">
    <location>
        <begin position="28"/>
        <end position="48"/>
    </location>
</feature>
<dbReference type="PROSITE" id="PS51257">
    <property type="entry name" value="PROKAR_LIPOPROTEIN"/>
    <property type="match status" value="1"/>
</dbReference>
<keyword evidence="3" id="KW-0808">Transferase</keyword>
<proteinExistence type="predicted"/>
<feature type="chain" id="PRO_5016046711" evidence="2">
    <location>
        <begin position="22"/>
        <end position="297"/>
    </location>
</feature>
<accession>A0A2W5KKQ3</accession>
<dbReference type="SUPFAM" id="SSF53335">
    <property type="entry name" value="S-adenosyl-L-methionine-dependent methyltransferases"/>
    <property type="match status" value="1"/>
</dbReference>
<dbReference type="AlphaFoldDB" id="A0A2W5KKQ3"/>
<evidence type="ECO:0000313" key="4">
    <source>
        <dbReference type="Proteomes" id="UP000249046"/>
    </source>
</evidence>
<dbReference type="Proteomes" id="UP000249046">
    <property type="component" value="Unassembled WGS sequence"/>
</dbReference>